<dbReference type="InterPro" id="IPR029063">
    <property type="entry name" value="SAM-dependent_MTases_sf"/>
</dbReference>
<gene>
    <name evidence="1" type="ORF">COB11_00920</name>
</gene>
<evidence type="ECO:0008006" key="3">
    <source>
        <dbReference type="Google" id="ProtNLM"/>
    </source>
</evidence>
<sequence>MRFILFFLVLAVNVFSTESPTYLNLRDYLTKNKVRVTEGSISGPEETWLVQFLKKHPNFTSIAEIGFNVGYSAEIFLKHCPKAKVVSFDIGKHEYLKDGKKYLDMTYPDRLSLVFGDSKKTVNKYANQNKGEKFNFIFIDGSHEYLTAYLDIKNMKKFARKNTYVMIDDLQLLKVRDAYNRCCKEGILTNCKVYKMGWRSWAIGKYHFR</sequence>
<organism evidence="1 2">
    <name type="scientific">Aerophobetes bacterium</name>
    <dbReference type="NCBI Taxonomy" id="2030807"/>
    <lineage>
        <taxon>Bacteria</taxon>
        <taxon>Candidatus Aerophobota</taxon>
    </lineage>
</organism>
<evidence type="ECO:0000313" key="2">
    <source>
        <dbReference type="Proteomes" id="UP000217838"/>
    </source>
</evidence>
<protein>
    <recommendedName>
        <fullName evidence="3">Class I SAM-dependent methyltransferase</fullName>
    </recommendedName>
</protein>
<dbReference type="AlphaFoldDB" id="A0A2A4YMY9"/>
<accession>A0A2A4YMY9</accession>
<comment type="caution">
    <text evidence="1">The sequence shown here is derived from an EMBL/GenBank/DDBJ whole genome shotgun (WGS) entry which is preliminary data.</text>
</comment>
<dbReference type="Pfam" id="PF13578">
    <property type="entry name" value="Methyltransf_24"/>
    <property type="match status" value="1"/>
</dbReference>
<proteinExistence type="predicted"/>
<dbReference type="SUPFAM" id="SSF53335">
    <property type="entry name" value="S-adenosyl-L-methionine-dependent methyltransferases"/>
    <property type="match status" value="1"/>
</dbReference>
<evidence type="ECO:0000313" key="1">
    <source>
        <dbReference type="EMBL" id="PCI95849.1"/>
    </source>
</evidence>
<dbReference type="EMBL" id="NVUU01000007">
    <property type="protein sequence ID" value="PCI95849.1"/>
    <property type="molecule type" value="Genomic_DNA"/>
</dbReference>
<dbReference type="Gene3D" id="3.40.50.150">
    <property type="entry name" value="Vaccinia Virus protein VP39"/>
    <property type="match status" value="1"/>
</dbReference>
<dbReference type="Proteomes" id="UP000217838">
    <property type="component" value="Unassembled WGS sequence"/>
</dbReference>
<name>A0A2A4YMY9_UNCAE</name>
<reference evidence="2" key="1">
    <citation type="submission" date="2017-08" db="EMBL/GenBank/DDBJ databases">
        <title>A dynamic microbial community with high functional redundancy inhabits the cold, oxic subseafloor aquifer.</title>
        <authorList>
            <person name="Tully B.J."/>
            <person name="Wheat C.G."/>
            <person name="Glazer B.T."/>
            <person name="Huber J.A."/>
        </authorList>
    </citation>
    <scope>NUCLEOTIDE SEQUENCE [LARGE SCALE GENOMIC DNA]</scope>
</reference>